<comment type="caution">
    <text evidence="2">The sequence shown here is derived from an EMBL/GenBank/DDBJ whole genome shotgun (WGS) entry which is preliminary data.</text>
</comment>
<protein>
    <submittedName>
        <fullName evidence="2">Uncharacterized protein</fullName>
    </submittedName>
</protein>
<evidence type="ECO:0000313" key="2">
    <source>
        <dbReference type="EMBL" id="KAJ3175085.1"/>
    </source>
</evidence>
<keyword evidence="3" id="KW-1185">Reference proteome</keyword>
<accession>A0AAD5XQI1</accession>
<organism evidence="2 3">
    <name type="scientific">Geranomyces variabilis</name>
    <dbReference type="NCBI Taxonomy" id="109894"/>
    <lineage>
        <taxon>Eukaryota</taxon>
        <taxon>Fungi</taxon>
        <taxon>Fungi incertae sedis</taxon>
        <taxon>Chytridiomycota</taxon>
        <taxon>Chytridiomycota incertae sedis</taxon>
        <taxon>Chytridiomycetes</taxon>
        <taxon>Spizellomycetales</taxon>
        <taxon>Powellomycetaceae</taxon>
        <taxon>Geranomyces</taxon>
    </lineage>
</organism>
<dbReference type="AlphaFoldDB" id="A0AAD5XQI1"/>
<proteinExistence type="predicted"/>
<sequence length="383" mass="42516">MGKMLPVIYETKSSILRSTVELPAQCTVGDLLRATAPDVSPDEMRAWLWLEPGNFWVPLRFNLDVDKAVAGLAELFECEPCAIMFRPQQDGSPLNTPVGVFSFGANSRAVSPEAEHANTIEPFTQEAVETLRKQDRMKLELTDGRVMVVDNDSLLGFIDSERRKGVSLAEIVVKAQDRAGKVVKAQLTRKVWHDKLLRTHDRCGEFIEAQFFAMASELAARSDLAALKENPVLCKGLRFLLLDAQKSAAGDAKSRKDRLDRAQAAPAFLSPIYFPRRADRDFLASFRIFAGITYLDLFATAFGPRVREGSACTGHELAPLIQATFACKTPATETQLEEYVVFNKYWQALTTEGREQWSSSDGDIGPNDGHNGKGKGKRVAWPF</sequence>
<reference evidence="2" key="1">
    <citation type="submission" date="2020-05" db="EMBL/GenBank/DDBJ databases">
        <title>Phylogenomic resolution of chytrid fungi.</title>
        <authorList>
            <person name="Stajich J.E."/>
            <person name="Amses K."/>
            <person name="Simmons R."/>
            <person name="Seto K."/>
            <person name="Myers J."/>
            <person name="Bonds A."/>
            <person name="Quandt C.A."/>
            <person name="Barry K."/>
            <person name="Liu P."/>
            <person name="Grigoriev I."/>
            <person name="Longcore J.E."/>
            <person name="James T.Y."/>
        </authorList>
    </citation>
    <scope>NUCLEOTIDE SEQUENCE</scope>
    <source>
        <strain evidence="2">JEL0379</strain>
    </source>
</reference>
<evidence type="ECO:0000313" key="3">
    <source>
        <dbReference type="Proteomes" id="UP001212152"/>
    </source>
</evidence>
<dbReference type="EMBL" id="JADGJQ010000056">
    <property type="protein sequence ID" value="KAJ3175085.1"/>
    <property type="molecule type" value="Genomic_DNA"/>
</dbReference>
<gene>
    <name evidence="2" type="ORF">HDU87_006482</name>
</gene>
<evidence type="ECO:0000256" key="1">
    <source>
        <dbReference type="SAM" id="MobiDB-lite"/>
    </source>
</evidence>
<name>A0AAD5XQI1_9FUNG</name>
<feature type="region of interest" description="Disordered" evidence="1">
    <location>
        <begin position="356"/>
        <end position="383"/>
    </location>
</feature>
<dbReference type="Proteomes" id="UP001212152">
    <property type="component" value="Unassembled WGS sequence"/>
</dbReference>
<feature type="compositionally biased region" description="Basic residues" evidence="1">
    <location>
        <begin position="372"/>
        <end position="383"/>
    </location>
</feature>